<dbReference type="PROSITE" id="PS50893">
    <property type="entry name" value="ABC_TRANSPORTER_2"/>
    <property type="match status" value="1"/>
</dbReference>
<dbReference type="CDD" id="cd03230">
    <property type="entry name" value="ABC_DR_subfamily_A"/>
    <property type="match status" value="1"/>
</dbReference>
<dbReference type="SMART" id="SM00382">
    <property type="entry name" value="AAA"/>
    <property type="match status" value="1"/>
</dbReference>
<dbReference type="GO" id="GO:0046677">
    <property type="term" value="P:response to antibiotic"/>
    <property type="evidence" value="ECO:0007669"/>
    <property type="project" value="UniProtKB-KW"/>
</dbReference>
<name>A0A411YBQ6_9ACTN</name>
<evidence type="ECO:0000313" key="8">
    <source>
        <dbReference type="Proteomes" id="UP000291469"/>
    </source>
</evidence>
<dbReference type="GO" id="GO:0005886">
    <property type="term" value="C:plasma membrane"/>
    <property type="evidence" value="ECO:0007669"/>
    <property type="project" value="UniProtKB-SubCell"/>
</dbReference>
<accession>A0A411YBQ6</accession>
<dbReference type="PANTHER" id="PTHR42711">
    <property type="entry name" value="ABC TRANSPORTER ATP-BINDING PROTEIN"/>
    <property type="match status" value="1"/>
</dbReference>
<keyword evidence="5" id="KW-0046">Antibiotic resistance</keyword>
<dbReference type="GO" id="GO:0005524">
    <property type="term" value="F:ATP binding"/>
    <property type="evidence" value="ECO:0007669"/>
    <property type="project" value="UniProtKB-KW"/>
</dbReference>
<reference evidence="7 8" key="1">
    <citation type="submission" date="2019-01" db="EMBL/GenBank/DDBJ databases">
        <title>Egibacter rhizosphaerae EGI 80759T.</title>
        <authorList>
            <person name="Chen D.-D."/>
            <person name="Tian Y."/>
            <person name="Jiao J.-Y."/>
            <person name="Zhang X.-T."/>
            <person name="Zhang Y.-G."/>
            <person name="Zhang Y."/>
            <person name="Xiao M."/>
            <person name="Shu W.-S."/>
            <person name="Li W.-J."/>
        </authorList>
    </citation>
    <scope>NUCLEOTIDE SEQUENCE [LARGE SCALE GENOMIC DNA]</scope>
    <source>
        <strain evidence="7 8">EGI 80759</strain>
    </source>
</reference>
<dbReference type="KEGG" id="erz:ER308_02735"/>
<keyword evidence="3" id="KW-0547">Nucleotide-binding</keyword>
<evidence type="ECO:0000256" key="3">
    <source>
        <dbReference type="ARBA" id="ARBA00022741"/>
    </source>
</evidence>
<dbReference type="InterPro" id="IPR027417">
    <property type="entry name" value="P-loop_NTPase"/>
</dbReference>
<evidence type="ECO:0000259" key="6">
    <source>
        <dbReference type="PROSITE" id="PS50893"/>
    </source>
</evidence>
<dbReference type="RefSeq" id="WP_131153585.1">
    <property type="nucleotide sequence ID" value="NZ_CP036402.1"/>
</dbReference>
<evidence type="ECO:0000256" key="4">
    <source>
        <dbReference type="ARBA" id="ARBA00022840"/>
    </source>
</evidence>
<dbReference type="GO" id="GO:0016887">
    <property type="term" value="F:ATP hydrolysis activity"/>
    <property type="evidence" value="ECO:0007669"/>
    <property type="project" value="InterPro"/>
</dbReference>
<keyword evidence="4 7" id="KW-0067">ATP-binding</keyword>
<dbReference type="PANTHER" id="PTHR42711:SF17">
    <property type="entry name" value="ABC TRANSPORTER ATP-BINDING PROTEIN"/>
    <property type="match status" value="1"/>
</dbReference>
<proteinExistence type="predicted"/>
<evidence type="ECO:0000313" key="7">
    <source>
        <dbReference type="EMBL" id="QBI18587.1"/>
    </source>
</evidence>
<dbReference type="SUPFAM" id="SSF52540">
    <property type="entry name" value="P-loop containing nucleoside triphosphate hydrolases"/>
    <property type="match status" value="1"/>
</dbReference>
<dbReference type="Pfam" id="PF00005">
    <property type="entry name" value="ABC_tran"/>
    <property type="match status" value="1"/>
</dbReference>
<dbReference type="Gene3D" id="3.40.50.300">
    <property type="entry name" value="P-loop containing nucleotide triphosphate hydrolases"/>
    <property type="match status" value="1"/>
</dbReference>
<evidence type="ECO:0000256" key="5">
    <source>
        <dbReference type="ARBA" id="ARBA00023251"/>
    </source>
</evidence>
<dbReference type="PROSITE" id="PS00211">
    <property type="entry name" value="ABC_TRANSPORTER_1"/>
    <property type="match status" value="1"/>
</dbReference>
<dbReference type="InterPro" id="IPR003439">
    <property type="entry name" value="ABC_transporter-like_ATP-bd"/>
</dbReference>
<sequence length="312" mass="32866">MAVLELEQVGVRYGEVVALDQVEIVIGRGEVVAVLGANGAGKSTLFDVLLGLLRPGDGTVRVFGRAPGGALRSRVGAMLQNAGLPGQVSVAELVRLVGRSYPSSLSVDEVLDRVGLSRKRDRTVEVLSGGERQRLLLAMALVGEPELLVLDEPTAAMDVDARRGFWERTRASVGEGVTLVFATHDLAEADAVADRVLVLQRGRLIADASPAVLKRQVSRVMVTVSTDAPHEVVAAWDGVDRVEEPLDAAVVDGLWKLHVWANAAENVVVPMAQAGFRMRGLSVDEADLEEAFAELTATTAGPGSPAATQGAA</sequence>
<gene>
    <name evidence="7" type="ORF">ER308_02735</name>
</gene>
<protein>
    <submittedName>
        <fullName evidence="7">ABC transporter ATP-binding protein</fullName>
    </submittedName>
</protein>
<evidence type="ECO:0000256" key="2">
    <source>
        <dbReference type="ARBA" id="ARBA00022448"/>
    </source>
</evidence>
<evidence type="ECO:0000256" key="1">
    <source>
        <dbReference type="ARBA" id="ARBA00004202"/>
    </source>
</evidence>
<dbReference type="InterPro" id="IPR050763">
    <property type="entry name" value="ABC_transporter_ATP-binding"/>
</dbReference>
<dbReference type="AlphaFoldDB" id="A0A411YBQ6"/>
<comment type="subcellular location">
    <subcellularLocation>
        <location evidence="1">Cell membrane</location>
        <topology evidence="1">Peripheral membrane protein</topology>
    </subcellularLocation>
</comment>
<dbReference type="Proteomes" id="UP000291469">
    <property type="component" value="Chromosome"/>
</dbReference>
<dbReference type="InterPro" id="IPR003593">
    <property type="entry name" value="AAA+_ATPase"/>
</dbReference>
<dbReference type="InterPro" id="IPR017871">
    <property type="entry name" value="ABC_transporter-like_CS"/>
</dbReference>
<feature type="domain" description="ABC transporter" evidence="6">
    <location>
        <begin position="4"/>
        <end position="226"/>
    </location>
</feature>
<dbReference type="OrthoDB" id="9804819at2"/>
<keyword evidence="2" id="KW-0813">Transport</keyword>
<organism evidence="7 8">
    <name type="scientific">Egibacter rhizosphaerae</name>
    <dbReference type="NCBI Taxonomy" id="1670831"/>
    <lineage>
        <taxon>Bacteria</taxon>
        <taxon>Bacillati</taxon>
        <taxon>Actinomycetota</taxon>
        <taxon>Nitriliruptoria</taxon>
        <taxon>Egibacterales</taxon>
        <taxon>Egibacteraceae</taxon>
        <taxon>Egibacter</taxon>
    </lineage>
</organism>
<keyword evidence="8" id="KW-1185">Reference proteome</keyword>
<dbReference type="EMBL" id="CP036402">
    <property type="protein sequence ID" value="QBI18587.1"/>
    <property type="molecule type" value="Genomic_DNA"/>
</dbReference>